<keyword evidence="1" id="KW-0472">Membrane</keyword>
<keyword evidence="1" id="KW-0812">Transmembrane</keyword>
<accession>A0ABX1WE70</accession>
<evidence type="ECO:0000256" key="1">
    <source>
        <dbReference type="SAM" id="Phobius"/>
    </source>
</evidence>
<dbReference type="EMBL" id="WVQY01000005">
    <property type="protein sequence ID" value="NOD31610.1"/>
    <property type="molecule type" value="Genomic_DNA"/>
</dbReference>
<evidence type="ECO:0000313" key="2">
    <source>
        <dbReference type="EMBL" id="NOD31610.1"/>
    </source>
</evidence>
<organism evidence="2 3">
    <name type="scientific">Ruegeria atlantica</name>
    <dbReference type="NCBI Taxonomy" id="81569"/>
    <lineage>
        <taxon>Bacteria</taxon>
        <taxon>Pseudomonadati</taxon>
        <taxon>Pseudomonadota</taxon>
        <taxon>Alphaproteobacteria</taxon>
        <taxon>Rhodobacterales</taxon>
        <taxon>Roseobacteraceae</taxon>
        <taxon>Ruegeria</taxon>
    </lineage>
</organism>
<evidence type="ECO:0000313" key="3">
    <source>
        <dbReference type="Proteomes" id="UP000599383"/>
    </source>
</evidence>
<feature type="transmembrane region" description="Helical" evidence="1">
    <location>
        <begin position="97"/>
        <end position="121"/>
    </location>
</feature>
<gene>
    <name evidence="2" type="ORF">GS617_15140</name>
</gene>
<feature type="transmembrane region" description="Helical" evidence="1">
    <location>
        <begin position="141"/>
        <end position="168"/>
    </location>
</feature>
<proteinExistence type="predicted"/>
<comment type="caution">
    <text evidence="2">The sequence shown here is derived from an EMBL/GenBank/DDBJ whole genome shotgun (WGS) entry which is preliminary data.</text>
</comment>
<dbReference type="RefSeq" id="WP_171364026.1">
    <property type="nucleotide sequence ID" value="NZ_WVQY01000005.1"/>
</dbReference>
<reference evidence="2 3" key="1">
    <citation type="submission" date="2019-12" db="EMBL/GenBank/DDBJ databases">
        <title>Ruegeria JWLKs population differentiation of coral mucus and skeleton niches.</title>
        <authorList>
            <person name="Luo D."/>
        </authorList>
    </citation>
    <scope>NUCLEOTIDE SEQUENCE [LARGE SCALE GENOMIC DNA]</scope>
    <source>
        <strain evidence="2 3">HKCCD6238</strain>
    </source>
</reference>
<evidence type="ECO:0008006" key="4">
    <source>
        <dbReference type="Google" id="ProtNLM"/>
    </source>
</evidence>
<dbReference type="Proteomes" id="UP000599383">
    <property type="component" value="Unassembled WGS sequence"/>
</dbReference>
<feature type="transmembrane region" description="Helical" evidence="1">
    <location>
        <begin position="59"/>
        <end position="76"/>
    </location>
</feature>
<name>A0ABX1WE70_9RHOB</name>
<protein>
    <recommendedName>
        <fullName evidence="4">Integral membrane protein</fullName>
    </recommendedName>
</protein>
<keyword evidence="1" id="KW-1133">Transmembrane helix</keyword>
<keyword evidence="3" id="KW-1185">Reference proteome</keyword>
<feature type="transmembrane region" description="Helical" evidence="1">
    <location>
        <begin position="34"/>
        <end position="53"/>
    </location>
</feature>
<sequence>MGYVANLGCILIQLKAATVPIKIGRFIDKMSKAIIYYIFAVFLAWAAVLLYLSVASKPAYLGMVLRLAALAPLFLGQMARVQLMQLPEVEKKRLWGFQLPTVAAVFGLAFFFEATACYLLAQAVGSPIDFLEVIGAPMDKRYFLPVFGSVSFWFSATAVTLIATFVTIPFGLEYRPRHNDGDTGANLQG</sequence>